<keyword evidence="1" id="KW-0472">Membrane</keyword>
<evidence type="ECO:0000256" key="1">
    <source>
        <dbReference type="SAM" id="Phobius"/>
    </source>
</evidence>
<feature type="transmembrane region" description="Helical" evidence="1">
    <location>
        <begin position="99"/>
        <end position="119"/>
    </location>
</feature>
<accession>A0AB94IBK4</accession>
<dbReference type="RefSeq" id="WP_036562928.1">
    <property type="nucleotide sequence ID" value="NZ_AWGA01000065.1"/>
</dbReference>
<keyword evidence="3" id="KW-1185">Reference proteome</keyword>
<gene>
    <name evidence="2" type="ORF">O970_06920</name>
</gene>
<reference evidence="2 3" key="1">
    <citation type="journal article" date="2014" name="Appl. Environ. Microbiol.">
        <title>Genomic features of a bumble bee symbiont reflect its host environment.</title>
        <authorList>
            <person name="Martinson V.G."/>
            <person name="Magoc T."/>
            <person name="Koch H."/>
            <person name="Salzberg S.L."/>
            <person name="Moran N.A."/>
        </authorList>
    </citation>
    <scope>NUCLEOTIDE SEQUENCE [LARGE SCALE GENOMIC DNA]</scope>
    <source>
        <strain evidence="2 3">Bimp</strain>
    </source>
</reference>
<evidence type="ECO:0000313" key="3">
    <source>
        <dbReference type="Proteomes" id="UP000506160"/>
    </source>
</evidence>
<feature type="transmembrane region" description="Helical" evidence="1">
    <location>
        <begin position="155"/>
        <end position="178"/>
    </location>
</feature>
<keyword evidence="1" id="KW-0812">Transmembrane</keyword>
<feature type="transmembrane region" description="Helical" evidence="1">
    <location>
        <begin position="30"/>
        <end position="49"/>
    </location>
</feature>
<dbReference type="EMBL" id="AWGA01000065">
    <property type="protein sequence ID" value="TEA26786.1"/>
    <property type="molecule type" value="Genomic_DNA"/>
</dbReference>
<feature type="transmembrane region" description="Helical" evidence="1">
    <location>
        <begin position="216"/>
        <end position="238"/>
    </location>
</feature>
<feature type="transmembrane region" description="Helical" evidence="1">
    <location>
        <begin position="184"/>
        <end position="209"/>
    </location>
</feature>
<sequence length="259" mass="27834">MKVLTDWKLHLLALLVVVITELIGKHSFGIIIILPMIFAMILGGVISLPKFHILTEKNMKHASTIMTVSLMLLTARLGLDIGPNLPHIFEAKGALIFQEVGHFIGTILFGLPIAVALGMGREAIGATYSVARESNIAIIADKYGLDSPEGRGVMAMYICGTLFGAIWMSILATLIGNLNIFHPYALAMGAGVGSGSMMAAATGSITTLYPDMSEAIVAYAASANLMSSILGIYIYIFFSLPFAVKMYDVFTHLFNKKNS</sequence>
<evidence type="ECO:0000313" key="2">
    <source>
        <dbReference type="EMBL" id="TEA26786.1"/>
    </source>
</evidence>
<dbReference type="Pfam" id="PF11299">
    <property type="entry name" value="DUF3100"/>
    <property type="match status" value="1"/>
</dbReference>
<feature type="transmembrane region" description="Helical" evidence="1">
    <location>
        <begin position="7"/>
        <end position="24"/>
    </location>
</feature>
<keyword evidence="1" id="KW-1133">Transmembrane helix</keyword>
<protein>
    <submittedName>
        <fullName evidence="2">DUF3100 domain-containing protein</fullName>
    </submittedName>
</protein>
<dbReference type="Proteomes" id="UP000506160">
    <property type="component" value="Unassembled WGS sequence"/>
</dbReference>
<comment type="caution">
    <text evidence="2">The sequence shown here is derived from an EMBL/GenBank/DDBJ whole genome shotgun (WGS) entry which is preliminary data.</text>
</comment>
<name>A0AB94IBK4_9GAMM</name>
<proteinExistence type="predicted"/>
<dbReference type="AlphaFoldDB" id="A0AB94IBK4"/>
<dbReference type="InterPro" id="IPR021450">
    <property type="entry name" value="DUF3100"/>
</dbReference>
<organism evidence="2 3">
    <name type="scientific">Candidatus Schmidhempelia bombi str. Bimp</name>
    <dbReference type="NCBI Taxonomy" id="1387197"/>
    <lineage>
        <taxon>Bacteria</taxon>
        <taxon>Pseudomonadati</taxon>
        <taxon>Pseudomonadota</taxon>
        <taxon>Gammaproteobacteria</taxon>
        <taxon>Orbales</taxon>
        <taxon>Orbaceae</taxon>
        <taxon>Candidatus Schmidhempelia</taxon>
    </lineage>
</organism>